<evidence type="ECO:0000256" key="5">
    <source>
        <dbReference type="ARBA" id="ARBA00022512"/>
    </source>
</evidence>
<keyword evidence="12" id="KW-0325">Glycoprotein</keyword>
<keyword evidence="6" id="KW-0964">Secreted</keyword>
<dbReference type="EMBL" id="SESI01000001">
    <property type="protein sequence ID" value="TQQ82038.1"/>
    <property type="molecule type" value="Genomic_DNA"/>
</dbReference>
<proteinExistence type="inferred from homology"/>
<feature type="compositionally biased region" description="Acidic residues" evidence="13">
    <location>
        <begin position="170"/>
        <end position="185"/>
    </location>
</feature>
<protein>
    <submittedName>
        <fullName evidence="16">PGF-CTERM sorting domain-containing protein</fullName>
    </submittedName>
</protein>
<name>A0A544QRH0_9EURY</name>
<keyword evidence="10 14" id="KW-1133">Transmembrane helix</keyword>
<evidence type="ECO:0000256" key="11">
    <source>
        <dbReference type="ARBA" id="ARBA00023136"/>
    </source>
</evidence>
<organism evidence="16 17">
    <name type="scientific">Halonotius roseus</name>
    <dbReference type="NCBI Taxonomy" id="2511997"/>
    <lineage>
        <taxon>Archaea</taxon>
        <taxon>Methanobacteriati</taxon>
        <taxon>Methanobacteriota</taxon>
        <taxon>Stenosarchaea group</taxon>
        <taxon>Halobacteria</taxon>
        <taxon>Halobacteriales</taxon>
        <taxon>Haloferacaceae</taxon>
        <taxon>Halonotius</taxon>
    </lineage>
</organism>
<comment type="subcellular location">
    <subcellularLocation>
        <location evidence="1">Cell membrane</location>
    </subcellularLocation>
    <subcellularLocation>
        <location evidence="2">Secreted</location>
        <location evidence="2">Cell wall</location>
        <location evidence="2">S-layer</location>
    </subcellularLocation>
</comment>
<keyword evidence="5" id="KW-0134">Cell wall</keyword>
<evidence type="ECO:0000313" key="16">
    <source>
        <dbReference type="EMBL" id="TQQ82038.1"/>
    </source>
</evidence>
<feature type="region of interest" description="Disordered" evidence="13">
    <location>
        <begin position="898"/>
        <end position="947"/>
    </location>
</feature>
<evidence type="ECO:0000256" key="8">
    <source>
        <dbReference type="ARBA" id="ARBA00022692"/>
    </source>
</evidence>
<reference evidence="16 17" key="1">
    <citation type="submission" date="2019-02" db="EMBL/GenBank/DDBJ databases">
        <title>Halonotius sp. a new haloqrchaeon isolated from saline water.</title>
        <authorList>
            <person name="Duran-Viseras A."/>
            <person name="Sanchez-Porro C."/>
            <person name="Ventosa A."/>
        </authorList>
    </citation>
    <scope>NUCLEOTIDE SEQUENCE [LARGE SCALE GENOMIC DNA]</scope>
    <source>
        <strain evidence="16 17">F9-27</strain>
    </source>
</reference>
<dbReference type="NCBIfam" id="TIGR04126">
    <property type="entry name" value="PGF_CTERM"/>
    <property type="match status" value="1"/>
</dbReference>
<feature type="compositionally biased region" description="Polar residues" evidence="13">
    <location>
        <begin position="128"/>
        <end position="138"/>
    </location>
</feature>
<dbReference type="NCBIfam" id="TIGR04207">
    <property type="entry name" value="halo_sig_pep"/>
    <property type="match status" value="1"/>
</dbReference>
<dbReference type="Pfam" id="PF18204">
    <property type="entry name" value="PGF-CTERM"/>
    <property type="match status" value="1"/>
</dbReference>
<keyword evidence="4" id="KW-1003">Cell membrane</keyword>
<keyword evidence="11 14" id="KW-0472">Membrane</keyword>
<comment type="similarity">
    <text evidence="3">Belongs to the halobacterial S-layer protein family.</text>
</comment>
<gene>
    <name evidence="16" type="ORF">EWF95_03605</name>
</gene>
<sequence length="969" mass="102376">MTDNNSYRTKGKAVFLAAIMVLSVVALSTALAGSAAAAVTSADRTIENSDLAPGDQTQVTVEVETDADSPDLRITDNPAEELSVSGVEGDGEETIVEYQENSNTVFGSWGGVSTATVTYTVTVPNDAQDGSTYSIDGTSSDDGESVDITGDSEITVSDGGSEDPNNGGSEDPDNGDSDDDPDSDYNLDGGPATVGPAPFTGYDGVEGNIVWQGQEVTINDLGLVNPDGDIQLRERVDSDSTRLASVISASGDSVTFDTEEREAGDYYLRADGIDLTIPDGDSAPTNTFEVAEQSLTAEFDESSVTDEGQNSDTDFEFESNRNNYPINVTTSSGDLSAEDLANIFVAGSSFDLATSNVNDDDDTISLEPVEDSDEFVVDFAQADIDTGEYEFVFEGTDSTAEDTDSITVNEADQNAEFTQGVTQDAAGDITGFNLTLEDTSDTYVQIGGEDSDFVDVLYIEVDDGDEPVQVDINTRLLGSSAGTDAVYDTSNTDTFQSEVHGEITDENLPSDDGSVQLYEDDGELADGSNNFEAYVEALGIADIGENQITRPPQSTDYEVTAAGSNSVDYVFDADPGGEANDELGSKVIELQQPEIGEVVTHTAPEEDADEDSEVDELLDSVTAREEIAVNDRLVVQVEATGLYGTMVAAPDDDRNLNTDFDRLSDGASSTVLHNIVDNSYDQIDFSIEAESATGNQDPLEVDLDSSDSDAYVVIDEDNGQFFVVVDTSSDDAFANGDAPDSDTDFTASIEYDADNDDNRFSWEDNNNAPFNPDNNADNYPYLLQGETLSNSADLTLSPRSIVYDNLNDDRVVEVAAGEDAEVSGTTNVAPGSDATIRVSSTDASSSFRQGNDVNISEDGSITTTYDLSDQEAGDEFELNYQVAGGSVGSADGIIVESVDTGDDGEETNETDDGMTDDGDTNETDDGMTDDGDTNETDDGSTDDGTPGFGAVVALVALIGAALLAVRRQN</sequence>
<evidence type="ECO:0000256" key="12">
    <source>
        <dbReference type="ARBA" id="ARBA00023180"/>
    </source>
</evidence>
<feature type="region of interest" description="Disordered" evidence="13">
    <location>
        <begin position="124"/>
        <end position="198"/>
    </location>
</feature>
<evidence type="ECO:0000259" key="15">
    <source>
        <dbReference type="Pfam" id="PF18204"/>
    </source>
</evidence>
<evidence type="ECO:0000256" key="1">
    <source>
        <dbReference type="ARBA" id="ARBA00004236"/>
    </source>
</evidence>
<evidence type="ECO:0000256" key="13">
    <source>
        <dbReference type="SAM" id="MobiDB-lite"/>
    </source>
</evidence>
<dbReference type="Proteomes" id="UP000315385">
    <property type="component" value="Unassembled WGS sequence"/>
</dbReference>
<dbReference type="GO" id="GO:0030115">
    <property type="term" value="C:S-layer"/>
    <property type="evidence" value="ECO:0007669"/>
    <property type="project" value="UniProtKB-SubCell"/>
</dbReference>
<evidence type="ECO:0000313" key="17">
    <source>
        <dbReference type="Proteomes" id="UP000315385"/>
    </source>
</evidence>
<evidence type="ECO:0000256" key="4">
    <source>
        <dbReference type="ARBA" id="ARBA00022475"/>
    </source>
</evidence>
<evidence type="ECO:0000256" key="14">
    <source>
        <dbReference type="SAM" id="Phobius"/>
    </source>
</evidence>
<evidence type="ECO:0000256" key="7">
    <source>
        <dbReference type="ARBA" id="ARBA00022601"/>
    </source>
</evidence>
<dbReference type="InterPro" id="IPR026452">
    <property type="entry name" value="Surf_glycop_sig_pep"/>
</dbReference>
<dbReference type="InterPro" id="IPR026371">
    <property type="entry name" value="PGF_CTERM"/>
</dbReference>
<keyword evidence="9" id="KW-0732">Signal</keyword>
<feature type="transmembrane region" description="Helical" evidence="14">
    <location>
        <begin position="947"/>
        <end position="965"/>
    </location>
</feature>
<accession>A0A544QRH0</accession>
<feature type="domain" description="PGF-CTERM archaeal protein-sorting signal" evidence="15">
    <location>
        <begin position="945"/>
        <end position="967"/>
    </location>
</feature>
<evidence type="ECO:0000256" key="2">
    <source>
        <dbReference type="ARBA" id="ARBA00004237"/>
    </source>
</evidence>
<evidence type="ECO:0000256" key="6">
    <source>
        <dbReference type="ARBA" id="ARBA00022525"/>
    </source>
</evidence>
<keyword evidence="8 14" id="KW-0812">Transmembrane</keyword>
<feature type="region of interest" description="Disordered" evidence="13">
    <location>
        <begin position="297"/>
        <end position="320"/>
    </location>
</feature>
<feature type="compositionally biased region" description="Acidic residues" evidence="13">
    <location>
        <begin position="899"/>
        <end position="941"/>
    </location>
</feature>
<dbReference type="GO" id="GO:0005886">
    <property type="term" value="C:plasma membrane"/>
    <property type="evidence" value="ECO:0007669"/>
    <property type="project" value="UniProtKB-SubCell"/>
</dbReference>
<comment type="caution">
    <text evidence="16">The sequence shown here is derived from an EMBL/GenBank/DDBJ whole genome shotgun (WGS) entry which is preliminary data.</text>
</comment>
<evidence type="ECO:0000256" key="3">
    <source>
        <dbReference type="ARBA" id="ARBA00009327"/>
    </source>
</evidence>
<keyword evidence="7" id="KW-0701">S-layer</keyword>
<keyword evidence="17" id="KW-1185">Reference proteome</keyword>
<dbReference type="NCBIfam" id="NF045517">
    <property type="entry name" value="halo_surf_dom"/>
    <property type="match status" value="1"/>
</dbReference>
<evidence type="ECO:0000256" key="10">
    <source>
        <dbReference type="ARBA" id="ARBA00022989"/>
    </source>
</evidence>
<evidence type="ECO:0000256" key="9">
    <source>
        <dbReference type="ARBA" id="ARBA00022729"/>
    </source>
</evidence>
<dbReference type="AlphaFoldDB" id="A0A544QRH0"/>